<feature type="transmembrane region" description="Helical" evidence="1">
    <location>
        <begin position="133"/>
        <end position="155"/>
    </location>
</feature>
<feature type="transmembrane region" description="Helical" evidence="1">
    <location>
        <begin position="64"/>
        <end position="86"/>
    </location>
</feature>
<dbReference type="OrthoDB" id="3260078at2"/>
<evidence type="ECO:0008006" key="4">
    <source>
        <dbReference type="Google" id="ProtNLM"/>
    </source>
</evidence>
<keyword evidence="1" id="KW-0472">Membrane</keyword>
<organism evidence="2 3">
    <name type="scientific">Micromonospora rosaria</name>
    <dbReference type="NCBI Taxonomy" id="47874"/>
    <lineage>
        <taxon>Bacteria</taxon>
        <taxon>Bacillati</taxon>
        <taxon>Actinomycetota</taxon>
        <taxon>Actinomycetes</taxon>
        <taxon>Micromonosporales</taxon>
        <taxon>Micromonosporaceae</taxon>
        <taxon>Micromonospora</taxon>
    </lineage>
</organism>
<keyword evidence="3" id="KW-1185">Reference proteome</keyword>
<protein>
    <recommendedName>
        <fullName evidence="4">Methylamine utilization protein MauE</fullName>
    </recommendedName>
</protein>
<keyword evidence="1" id="KW-1133">Transmembrane helix</keyword>
<proteinExistence type="predicted"/>
<keyword evidence="1" id="KW-0812">Transmembrane</keyword>
<gene>
    <name evidence="2" type="ORF">AWW66_25110</name>
</gene>
<dbReference type="AlphaFoldDB" id="A0A136PLN9"/>
<feature type="transmembrane region" description="Helical" evidence="1">
    <location>
        <begin position="106"/>
        <end position="127"/>
    </location>
</feature>
<reference evidence="2 3" key="1">
    <citation type="submission" date="2016-01" db="EMBL/GenBank/DDBJ databases">
        <title>Whole genome sequence and analysis of Micromonospora rosaria DSM 803, which can produce antibacterial substance rosamicin.</title>
        <authorList>
            <person name="Yang H."/>
            <person name="He X."/>
            <person name="Zhu D."/>
        </authorList>
    </citation>
    <scope>NUCLEOTIDE SEQUENCE [LARGE SCALE GENOMIC DNA]</scope>
    <source>
        <strain evidence="2 3">DSM 803</strain>
    </source>
</reference>
<dbReference type="RefSeq" id="WP_067371140.1">
    <property type="nucleotide sequence ID" value="NZ_JBIUBN010000033.1"/>
</dbReference>
<evidence type="ECO:0000256" key="1">
    <source>
        <dbReference type="SAM" id="Phobius"/>
    </source>
</evidence>
<sequence length="262" mass="27101">MIGWYLLLLLAGVLAGSGLAKGIAAARGELQWPEGAVLLRWSIPASVVIGLEATAALLAALLPIGWLTGVLITGGYALLVVAAVTLRGRECACFGLRGSKITAWHVAVNVVATLAAALSTAILGVSAPAGPALPARLAVVMIVGALVAGAAHLLARLHATAQIRQSATCLGQAHTVLVLTMPGCPACEALRVLLESTGPSALRWREVATRDDPHADLADGRYPCAVALDIHGQPTCPPRWGVADIKQLVNAFVELDLRRVPR</sequence>
<evidence type="ECO:0000313" key="3">
    <source>
        <dbReference type="Proteomes" id="UP000070620"/>
    </source>
</evidence>
<evidence type="ECO:0000313" key="2">
    <source>
        <dbReference type="EMBL" id="KXK59278.1"/>
    </source>
</evidence>
<accession>A0A136PLN9</accession>
<dbReference type="Proteomes" id="UP000070620">
    <property type="component" value="Unassembled WGS sequence"/>
</dbReference>
<dbReference type="EMBL" id="LRQV01000122">
    <property type="protein sequence ID" value="KXK59278.1"/>
    <property type="molecule type" value="Genomic_DNA"/>
</dbReference>
<name>A0A136PLN9_9ACTN</name>
<comment type="caution">
    <text evidence="2">The sequence shown here is derived from an EMBL/GenBank/DDBJ whole genome shotgun (WGS) entry which is preliminary data.</text>
</comment>